<evidence type="ECO:0000313" key="1">
    <source>
        <dbReference type="EMBL" id="MBM9623994.1"/>
    </source>
</evidence>
<dbReference type="Proteomes" id="UP000664109">
    <property type="component" value="Unassembled WGS sequence"/>
</dbReference>
<dbReference type="EMBL" id="JAFEJA010000002">
    <property type="protein sequence ID" value="MBM9623994.1"/>
    <property type="molecule type" value="Genomic_DNA"/>
</dbReference>
<name>A0ABS2V3H0_9ACTN</name>
<protein>
    <submittedName>
        <fullName evidence="1">Uncharacterized protein</fullName>
    </submittedName>
</protein>
<accession>A0ABS2V3H0</accession>
<keyword evidence="2" id="KW-1185">Reference proteome</keyword>
<organism evidence="1 2">
    <name type="scientific">Streptomyces zhihengii</name>
    <dbReference type="NCBI Taxonomy" id="1818004"/>
    <lineage>
        <taxon>Bacteria</taxon>
        <taxon>Bacillati</taxon>
        <taxon>Actinomycetota</taxon>
        <taxon>Actinomycetes</taxon>
        <taxon>Kitasatosporales</taxon>
        <taxon>Streptomycetaceae</taxon>
        <taxon>Streptomyces</taxon>
    </lineage>
</organism>
<dbReference type="RefSeq" id="WP_205378049.1">
    <property type="nucleotide sequence ID" value="NZ_JAFEJA010000002.1"/>
</dbReference>
<evidence type="ECO:0000313" key="2">
    <source>
        <dbReference type="Proteomes" id="UP000664109"/>
    </source>
</evidence>
<sequence>MTTGRHHLLLTIHGKPAMHGWWEKHDTADRMRAAWTGEYGDTPGVRIVLVDQLDDSELSWP</sequence>
<proteinExistence type="predicted"/>
<gene>
    <name evidence="1" type="ORF">JE024_36025</name>
</gene>
<comment type="caution">
    <text evidence="1">The sequence shown here is derived from an EMBL/GenBank/DDBJ whole genome shotgun (WGS) entry which is preliminary data.</text>
</comment>
<reference evidence="1 2" key="1">
    <citation type="journal article" date="2016" name="Arch. Microbiol.">
        <title>Streptomyces zhihengii sp. nov., isolated from rhizospheric soil of Psammosilene tunicoides.</title>
        <authorList>
            <person name="Huang M.J."/>
            <person name="Fei J.J."/>
            <person name="Salam N."/>
            <person name="Kim C.J."/>
            <person name="Hozzein W.N."/>
            <person name="Xiao M."/>
            <person name="Huang H.Q."/>
            <person name="Li W.J."/>
        </authorList>
    </citation>
    <scope>NUCLEOTIDE SEQUENCE [LARGE SCALE GENOMIC DNA]</scope>
    <source>
        <strain evidence="1 2">YIM T102</strain>
    </source>
</reference>